<organism evidence="1 2">
    <name type="scientific">Pleurotus eryngii</name>
    <name type="common">Boletus of the steppes</name>
    <dbReference type="NCBI Taxonomy" id="5323"/>
    <lineage>
        <taxon>Eukaryota</taxon>
        <taxon>Fungi</taxon>
        <taxon>Dikarya</taxon>
        <taxon>Basidiomycota</taxon>
        <taxon>Agaricomycotina</taxon>
        <taxon>Agaricomycetes</taxon>
        <taxon>Agaricomycetidae</taxon>
        <taxon>Agaricales</taxon>
        <taxon>Pleurotineae</taxon>
        <taxon>Pleurotaceae</taxon>
        <taxon>Pleurotus</taxon>
    </lineage>
</organism>
<keyword evidence="2" id="KW-1185">Reference proteome</keyword>
<accession>A0A9P5ZHF4</accession>
<name>A0A9P5ZHF4_PLEER</name>
<reference evidence="1" key="1">
    <citation type="submission" date="2020-11" db="EMBL/GenBank/DDBJ databases">
        <authorList>
            <consortium name="DOE Joint Genome Institute"/>
            <person name="Ahrendt S."/>
            <person name="Riley R."/>
            <person name="Andreopoulos W."/>
            <person name="Labutti K."/>
            <person name="Pangilinan J."/>
            <person name="Ruiz-Duenas F.J."/>
            <person name="Barrasa J.M."/>
            <person name="Sanchez-Garcia M."/>
            <person name="Camarero S."/>
            <person name="Miyauchi S."/>
            <person name="Serrano A."/>
            <person name="Linde D."/>
            <person name="Babiker R."/>
            <person name="Drula E."/>
            <person name="Ayuso-Fernandez I."/>
            <person name="Pacheco R."/>
            <person name="Padilla G."/>
            <person name="Ferreira P."/>
            <person name="Barriuso J."/>
            <person name="Kellner H."/>
            <person name="Castanera R."/>
            <person name="Alfaro M."/>
            <person name="Ramirez L."/>
            <person name="Pisabarro A.G."/>
            <person name="Kuo A."/>
            <person name="Tritt A."/>
            <person name="Lipzen A."/>
            <person name="He G."/>
            <person name="Yan M."/>
            <person name="Ng V."/>
            <person name="Cullen D."/>
            <person name="Martin F."/>
            <person name="Rosso M.-N."/>
            <person name="Henrissat B."/>
            <person name="Hibbett D."/>
            <person name="Martinez A.T."/>
            <person name="Grigoriev I.V."/>
        </authorList>
    </citation>
    <scope>NUCLEOTIDE SEQUENCE</scope>
    <source>
        <strain evidence="1">ATCC 90797</strain>
    </source>
</reference>
<dbReference type="EMBL" id="MU154802">
    <property type="protein sequence ID" value="KAF9487220.1"/>
    <property type="molecule type" value="Genomic_DNA"/>
</dbReference>
<dbReference type="OrthoDB" id="3268838at2759"/>
<protein>
    <submittedName>
        <fullName evidence="1">Uncharacterized protein</fullName>
    </submittedName>
</protein>
<proteinExistence type="predicted"/>
<evidence type="ECO:0000313" key="1">
    <source>
        <dbReference type="EMBL" id="KAF9487220.1"/>
    </source>
</evidence>
<comment type="caution">
    <text evidence="1">The sequence shown here is derived from an EMBL/GenBank/DDBJ whole genome shotgun (WGS) entry which is preliminary data.</text>
</comment>
<evidence type="ECO:0000313" key="2">
    <source>
        <dbReference type="Proteomes" id="UP000807025"/>
    </source>
</evidence>
<sequence>MPEYAKLYASYWLANHFICSVQPVIIIDATDLEQAHSSSNSLACNGFPYPLAQEDNIYPSISCNIPDTHLKLEDPILCFTSSSENASIAGEWWMQVQMLTHTIIQVYVMLDFHEWICKVSKKSCGFHIAMALDLEFIDWLQSLLTTYLLALECIQLQRYFTMQVFYPPSSSPSLMWRSLTACLDVLASWKHFSLMQVKLVQKWAWLAQEYLNRKSDRIAWLT</sequence>
<dbReference type="Proteomes" id="UP000807025">
    <property type="component" value="Unassembled WGS sequence"/>
</dbReference>
<gene>
    <name evidence="1" type="ORF">BDN71DRAFT_1437013</name>
</gene>
<dbReference type="AlphaFoldDB" id="A0A9P5ZHF4"/>